<dbReference type="EMBL" id="FNUY01000008">
    <property type="protein sequence ID" value="SEG64186.1"/>
    <property type="molecule type" value="Genomic_DNA"/>
</dbReference>
<evidence type="ECO:0000313" key="3">
    <source>
        <dbReference type="Proteomes" id="UP000236743"/>
    </source>
</evidence>
<name>A0A1H6BVE4_9HYPH</name>
<dbReference type="AlphaFoldDB" id="A0A1H6BVE4"/>
<proteinExistence type="predicted"/>
<dbReference type="Proteomes" id="UP000236743">
    <property type="component" value="Unassembled WGS sequence"/>
</dbReference>
<keyword evidence="1" id="KW-0812">Transmembrane</keyword>
<keyword evidence="1" id="KW-0472">Membrane</keyword>
<evidence type="ECO:0000256" key="1">
    <source>
        <dbReference type="SAM" id="Phobius"/>
    </source>
</evidence>
<organism evidence="2 3">
    <name type="scientific">Bosea lathyri</name>
    <dbReference type="NCBI Taxonomy" id="1036778"/>
    <lineage>
        <taxon>Bacteria</taxon>
        <taxon>Pseudomonadati</taxon>
        <taxon>Pseudomonadota</taxon>
        <taxon>Alphaproteobacteria</taxon>
        <taxon>Hyphomicrobiales</taxon>
        <taxon>Boseaceae</taxon>
        <taxon>Bosea</taxon>
    </lineage>
</organism>
<sequence>MVEGIILRFKSTTGAIFRLAQETCAARLAGMIRKLWPDLSLLAILVFILLVSCFILAGLTARNVFETLSPSSSSGIVAVVVAVIVAVLAAVFILELCAASAVAGMNTALQLASDAGRHHMHALLTLASAVAVLVAALALSTGEDMSILGVAAGAFAATGLCALTIWFQRVYRSPSYPGFRDFRVDVVDARQFLMRASHGE</sequence>
<feature type="transmembrane region" description="Helical" evidence="1">
    <location>
        <begin position="39"/>
        <end position="61"/>
    </location>
</feature>
<feature type="transmembrane region" description="Helical" evidence="1">
    <location>
        <begin position="145"/>
        <end position="167"/>
    </location>
</feature>
<reference evidence="2 3" key="1">
    <citation type="submission" date="2016-10" db="EMBL/GenBank/DDBJ databases">
        <authorList>
            <person name="de Groot N.N."/>
        </authorList>
    </citation>
    <scope>NUCLEOTIDE SEQUENCE [LARGE SCALE GENOMIC DNA]</scope>
    <source>
        <strain evidence="2 3">DSM 26656</strain>
    </source>
</reference>
<keyword evidence="1" id="KW-1133">Transmembrane helix</keyword>
<feature type="transmembrane region" description="Helical" evidence="1">
    <location>
        <begin position="73"/>
        <end position="99"/>
    </location>
</feature>
<feature type="transmembrane region" description="Helical" evidence="1">
    <location>
        <begin position="120"/>
        <end position="139"/>
    </location>
</feature>
<keyword evidence="3" id="KW-1185">Reference proteome</keyword>
<evidence type="ECO:0000313" key="2">
    <source>
        <dbReference type="EMBL" id="SEG64186.1"/>
    </source>
</evidence>
<protein>
    <submittedName>
        <fullName evidence="2">Uncharacterized protein</fullName>
    </submittedName>
</protein>
<gene>
    <name evidence="2" type="ORF">SAMN04488115_10871</name>
</gene>
<accession>A0A1H6BVE4</accession>